<sequence length="102" mass="11869">MDDDEDVEIFYKELGKALDEDKSKYNIVIVMGDFNAKIGKKDKHSDTQSMGPFGTGEKNVRGERLINFAEERNLIIANTLLQNSEKRMWNNQEPDRLYNDIR</sequence>
<dbReference type="InterPro" id="IPR036691">
    <property type="entry name" value="Endo/exonu/phosph_ase_sf"/>
</dbReference>
<organism evidence="1 2">
    <name type="scientific">Plakobranchus ocellatus</name>
    <dbReference type="NCBI Taxonomy" id="259542"/>
    <lineage>
        <taxon>Eukaryota</taxon>
        <taxon>Metazoa</taxon>
        <taxon>Spiralia</taxon>
        <taxon>Lophotrochozoa</taxon>
        <taxon>Mollusca</taxon>
        <taxon>Gastropoda</taxon>
        <taxon>Heterobranchia</taxon>
        <taxon>Euthyneura</taxon>
        <taxon>Panpulmonata</taxon>
        <taxon>Sacoglossa</taxon>
        <taxon>Placobranchoidea</taxon>
        <taxon>Plakobranchidae</taxon>
        <taxon>Plakobranchus</taxon>
    </lineage>
</organism>
<dbReference type="Gene3D" id="3.60.10.10">
    <property type="entry name" value="Endonuclease/exonuclease/phosphatase"/>
    <property type="match status" value="1"/>
</dbReference>
<dbReference type="EMBL" id="BLXT01003781">
    <property type="protein sequence ID" value="GFO06672.1"/>
    <property type="molecule type" value="Genomic_DNA"/>
</dbReference>
<protein>
    <submittedName>
        <fullName evidence="1">Craniofacial development protein 2-like</fullName>
    </submittedName>
</protein>
<proteinExistence type="predicted"/>
<accession>A0AAV4AID1</accession>
<evidence type="ECO:0000313" key="1">
    <source>
        <dbReference type="EMBL" id="GFO06672.1"/>
    </source>
</evidence>
<dbReference type="AlphaFoldDB" id="A0AAV4AID1"/>
<dbReference type="Proteomes" id="UP000735302">
    <property type="component" value="Unassembled WGS sequence"/>
</dbReference>
<reference evidence="1 2" key="1">
    <citation type="journal article" date="2021" name="Elife">
        <title>Chloroplast acquisition without the gene transfer in kleptoplastic sea slugs, Plakobranchus ocellatus.</title>
        <authorList>
            <person name="Maeda T."/>
            <person name="Takahashi S."/>
            <person name="Yoshida T."/>
            <person name="Shimamura S."/>
            <person name="Takaki Y."/>
            <person name="Nagai Y."/>
            <person name="Toyoda A."/>
            <person name="Suzuki Y."/>
            <person name="Arimoto A."/>
            <person name="Ishii H."/>
            <person name="Satoh N."/>
            <person name="Nishiyama T."/>
            <person name="Hasebe M."/>
            <person name="Maruyama T."/>
            <person name="Minagawa J."/>
            <person name="Obokata J."/>
            <person name="Shigenobu S."/>
        </authorList>
    </citation>
    <scope>NUCLEOTIDE SEQUENCE [LARGE SCALE GENOMIC DNA]</scope>
</reference>
<evidence type="ECO:0000313" key="2">
    <source>
        <dbReference type="Proteomes" id="UP000735302"/>
    </source>
</evidence>
<gene>
    <name evidence="1" type="ORF">PoB_003317700</name>
</gene>
<dbReference type="SUPFAM" id="SSF56219">
    <property type="entry name" value="DNase I-like"/>
    <property type="match status" value="1"/>
</dbReference>
<keyword evidence="2" id="KW-1185">Reference proteome</keyword>
<comment type="caution">
    <text evidence="1">The sequence shown here is derived from an EMBL/GenBank/DDBJ whole genome shotgun (WGS) entry which is preliminary data.</text>
</comment>
<name>A0AAV4AID1_9GAST</name>